<dbReference type="PANTHER" id="PTHR20531:SF1">
    <property type="entry name" value="N-ALPHA-ACETYLTRANSFERASE 40"/>
    <property type="match status" value="1"/>
</dbReference>
<accession>A0A9J6CPP9</accession>
<name>A0A9J6CPP9_POLVA</name>
<sequence length="290" mass="33976">MSWFTSFHFISNVILFKYLLSIKLSNTVEKMPSKVKSKAQQYKKKNLHYKKSKNQQQAQKQQHQESETESLSDKIETMSIVPERSSLFLSDVPLLLEIVKRNAIQKTELLGLIDGTHVYEVDGRKIEIIFKMKAQLPDDFLKWCFRLTESNMSELYKVSLKGWMPNMKKSSLKRTWGRYIIVKDVESKKDVAFVQFMFQVMNDRNTLRIYDLQIINELQGKGLGKILIGTLEKLCQVLNVEIILCKVLTNNHRAMAFFKKLKFERDYADDKADKYKDILSKRIFTGPPEN</sequence>
<organism evidence="15 16">
    <name type="scientific">Polypedilum vanderplanki</name>
    <name type="common">Sleeping chironomid midge</name>
    <dbReference type="NCBI Taxonomy" id="319348"/>
    <lineage>
        <taxon>Eukaryota</taxon>
        <taxon>Metazoa</taxon>
        <taxon>Ecdysozoa</taxon>
        <taxon>Arthropoda</taxon>
        <taxon>Hexapoda</taxon>
        <taxon>Insecta</taxon>
        <taxon>Pterygota</taxon>
        <taxon>Neoptera</taxon>
        <taxon>Endopterygota</taxon>
        <taxon>Diptera</taxon>
        <taxon>Nematocera</taxon>
        <taxon>Chironomoidea</taxon>
        <taxon>Chironomidae</taxon>
        <taxon>Chironominae</taxon>
        <taxon>Polypedilum</taxon>
        <taxon>Polypedilum</taxon>
    </lineage>
</organism>
<evidence type="ECO:0000313" key="16">
    <source>
        <dbReference type="Proteomes" id="UP001107558"/>
    </source>
</evidence>
<keyword evidence="7" id="KW-0808">Transferase</keyword>
<dbReference type="EMBL" id="JADBJN010000001">
    <property type="protein sequence ID" value="KAG5684201.1"/>
    <property type="molecule type" value="Genomic_DNA"/>
</dbReference>
<dbReference type="PANTHER" id="PTHR20531">
    <property type="entry name" value="N-ALPHA-ACETYLTRANSFERASE 40"/>
    <property type="match status" value="1"/>
</dbReference>
<comment type="similarity">
    <text evidence="3">Belongs to the acetyltransferase family. NAA40 subfamily.</text>
</comment>
<feature type="compositionally biased region" description="Basic and acidic residues" evidence="12">
    <location>
        <begin position="62"/>
        <end position="73"/>
    </location>
</feature>
<gene>
    <name evidence="15" type="ORF">PVAND_013440</name>
</gene>
<evidence type="ECO:0000256" key="5">
    <source>
        <dbReference type="ARBA" id="ARBA00015043"/>
    </source>
</evidence>
<dbReference type="EC" id="2.3.1.257" evidence="4"/>
<comment type="caution">
    <text evidence="15">The sequence shown here is derived from an EMBL/GenBank/DDBJ whole genome shotgun (WGS) entry which is preliminary data.</text>
</comment>
<evidence type="ECO:0000256" key="2">
    <source>
        <dbReference type="ARBA" id="ARBA00004496"/>
    </source>
</evidence>
<dbReference type="OrthoDB" id="424551at2759"/>
<dbReference type="InterPro" id="IPR039949">
    <property type="entry name" value="NAA40"/>
</dbReference>
<dbReference type="Pfam" id="PF00583">
    <property type="entry name" value="Acetyltransf_1"/>
    <property type="match status" value="1"/>
</dbReference>
<dbReference type="PROSITE" id="PS51186">
    <property type="entry name" value="GNAT"/>
    <property type="match status" value="1"/>
</dbReference>
<proteinExistence type="inferred from homology"/>
<dbReference type="GO" id="GO:0043998">
    <property type="term" value="F:histone H2A acetyltransferase activity"/>
    <property type="evidence" value="ECO:0007669"/>
    <property type="project" value="InterPro"/>
</dbReference>
<dbReference type="SUPFAM" id="SSF55729">
    <property type="entry name" value="Acyl-CoA N-acyltransferases (Nat)"/>
    <property type="match status" value="1"/>
</dbReference>
<evidence type="ECO:0000313" key="15">
    <source>
        <dbReference type="EMBL" id="KAG5684201.1"/>
    </source>
</evidence>
<evidence type="ECO:0000256" key="13">
    <source>
        <dbReference type="SAM" id="SignalP"/>
    </source>
</evidence>
<dbReference type="Proteomes" id="UP001107558">
    <property type="component" value="Chromosome 1"/>
</dbReference>
<comment type="subcellular location">
    <subcellularLocation>
        <location evidence="2">Cytoplasm</location>
    </subcellularLocation>
    <subcellularLocation>
        <location evidence="1">Nucleus</location>
    </subcellularLocation>
</comment>
<keyword evidence="16" id="KW-1185">Reference proteome</keyword>
<dbReference type="InterPro" id="IPR016181">
    <property type="entry name" value="Acyl_CoA_acyltransferase"/>
</dbReference>
<evidence type="ECO:0000256" key="1">
    <source>
        <dbReference type="ARBA" id="ARBA00004123"/>
    </source>
</evidence>
<evidence type="ECO:0000256" key="8">
    <source>
        <dbReference type="ARBA" id="ARBA00023242"/>
    </source>
</evidence>
<dbReference type="InterPro" id="IPR000182">
    <property type="entry name" value="GNAT_dom"/>
</dbReference>
<feature type="chain" id="PRO_5039922032" description="N-alpha-acetyltransferase 40" evidence="13">
    <location>
        <begin position="22"/>
        <end position="290"/>
    </location>
</feature>
<feature type="domain" description="N-acetyltransferase" evidence="14">
    <location>
        <begin position="142"/>
        <end position="282"/>
    </location>
</feature>
<evidence type="ECO:0000256" key="11">
    <source>
        <dbReference type="ARBA" id="ARBA00049524"/>
    </source>
</evidence>
<evidence type="ECO:0000256" key="9">
    <source>
        <dbReference type="ARBA" id="ARBA00023315"/>
    </source>
</evidence>
<comment type="catalytic activity">
    <reaction evidence="10">
        <text>N-terminal L-seryl-[histone H2A] + acetyl-CoA = N-terminal N(alpha)-acetyl-L-seryl-[histone H2A] + CoA + H(+)</text>
        <dbReference type="Rhea" id="RHEA:50600"/>
        <dbReference type="Rhea" id="RHEA-COMP:12742"/>
        <dbReference type="Rhea" id="RHEA-COMP:12744"/>
        <dbReference type="ChEBI" id="CHEBI:15378"/>
        <dbReference type="ChEBI" id="CHEBI:57287"/>
        <dbReference type="ChEBI" id="CHEBI:57288"/>
        <dbReference type="ChEBI" id="CHEBI:64738"/>
        <dbReference type="ChEBI" id="CHEBI:83690"/>
        <dbReference type="EC" id="2.3.1.257"/>
    </reaction>
</comment>
<keyword evidence="13" id="KW-0732">Signal</keyword>
<feature type="region of interest" description="Disordered" evidence="12">
    <location>
        <begin position="49"/>
        <end position="73"/>
    </location>
</feature>
<evidence type="ECO:0000256" key="6">
    <source>
        <dbReference type="ARBA" id="ARBA00022490"/>
    </source>
</evidence>
<dbReference type="AlphaFoldDB" id="A0A9J6CPP9"/>
<evidence type="ECO:0000256" key="12">
    <source>
        <dbReference type="SAM" id="MobiDB-lite"/>
    </source>
</evidence>
<feature type="signal peptide" evidence="13">
    <location>
        <begin position="1"/>
        <end position="21"/>
    </location>
</feature>
<keyword evidence="6" id="KW-0963">Cytoplasm</keyword>
<comment type="catalytic activity">
    <reaction evidence="11">
        <text>N-terminal L-seryl-[histone H4] + acetyl-CoA = N-terminal N(alpha)-acetyl-L-seryl-[histone H4] + CoA + H(+)</text>
        <dbReference type="Rhea" id="RHEA:50596"/>
        <dbReference type="Rhea" id="RHEA-COMP:12740"/>
        <dbReference type="Rhea" id="RHEA-COMP:12743"/>
        <dbReference type="ChEBI" id="CHEBI:15378"/>
        <dbReference type="ChEBI" id="CHEBI:57287"/>
        <dbReference type="ChEBI" id="CHEBI:57288"/>
        <dbReference type="ChEBI" id="CHEBI:64738"/>
        <dbReference type="ChEBI" id="CHEBI:83690"/>
        <dbReference type="EC" id="2.3.1.257"/>
    </reaction>
</comment>
<keyword evidence="9" id="KW-0012">Acyltransferase</keyword>
<protein>
    <recommendedName>
        <fullName evidence="5">N-alpha-acetyltransferase 40</fullName>
        <ecNumber evidence="4">2.3.1.257</ecNumber>
    </recommendedName>
</protein>
<evidence type="ECO:0000256" key="10">
    <source>
        <dbReference type="ARBA" id="ARBA00047821"/>
    </source>
</evidence>
<keyword evidence="8" id="KW-0539">Nucleus</keyword>
<dbReference type="CDD" id="cd04301">
    <property type="entry name" value="NAT_SF"/>
    <property type="match status" value="1"/>
</dbReference>
<evidence type="ECO:0000256" key="7">
    <source>
        <dbReference type="ARBA" id="ARBA00022679"/>
    </source>
</evidence>
<dbReference type="GO" id="GO:0005737">
    <property type="term" value="C:cytoplasm"/>
    <property type="evidence" value="ECO:0007669"/>
    <property type="project" value="UniProtKB-SubCell"/>
</dbReference>
<dbReference type="GO" id="GO:1990189">
    <property type="term" value="F:protein N-terminal-serine acetyltransferase activity"/>
    <property type="evidence" value="ECO:0007669"/>
    <property type="project" value="UniProtKB-EC"/>
</dbReference>
<dbReference type="GO" id="GO:0010485">
    <property type="term" value="F:histone H4 acetyltransferase activity"/>
    <property type="evidence" value="ECO:0007669"/>
    <property type="project" value="InterPro"/>
</dbReference>
<dbReference type="Gene3D" id="3.40.630.30">
    <property type="match status" value="1"/>
</dbReference>
<evidence type="ECO:0000256" key="4">
    <source>
        <dbReference type="ARBA" id="ARBA00012950"/>
    </source>
</evidence>
<evidence type="ECO:0000256" key="3">
    <source>
        <dbReference type="ARBA" id="ARBA00008870"/>
    </source>
</evidence>
<dbReference type="GO" id="GO:0005634">
    <property type="term" value="C:nucleus"/>
    <property type="evidence" value="ECO:0007669"/>
    <property type="project" value="UniProtKB-SubCell"/>
</dbReference>
<reference evidence="15" key="1">
    <citation type="submission" date="2021-03" db="EMBL/GenBank/DDBJ databases">
        <title>Chromosome level genome of the anhydrobiotic midge Polypedilum vanderplanki.</title>
        <authorList>
            <person name="Yoshida Y."/>
            <person name="Kikawada T."/>
            <person name="Gusev O."/>
        </authorList>
    </citation>
    <scope>NUCLEOTIDE SEQUENCE</scope>
    <source>
        <strain evidence="15">NIAS01</strain>
        <tissue evidence="15">Whole body or cell culture</tissue>
    </source>
</reference>
<evidence type="ECO:0000259" key="14">
    <source>
        <dbReference type="PROSITE" id="PS51186"/>
    </source>
</evidence>